<name>A0A3M7H1V0_HORWE</name>
<sequence length="407" mass="45267">MARLAPPRPRQPAFSKTIESTISKKRGPIHLYFYVPPEYERQEGIFNDTMGHEQNIDTADLGKAKHQRTSAVGRVARTARPCNQRTRAHRPYPAVINFHGGGFTLGAPTDDARWCTTVADECEALVVSVGYRLAPEFPFPNAVEDGVDAIIWINKHAAELGIDRDKIAISGFSSGGNMAFTVSLRLHEYTMGKSTPFRSNAESEFQGSVSTSFWAKANPNSNVDFIDPLDSPGHISSSPNAEAITNCHKATPTGPFPIALRAVLAWYPSTDYTRTREQRRATCLRKDQELPSLFTNLFDESYLYPPDSVALDSPYLSPGVAPTALLKNGLPDDIIMLCCEWDMLLAEGLDFRDRLLSPEIDKRVSYTMIEGVPHGWDKAPNPLKAARDVRDYYLRACGELERVFRNG</sequence>
<dbReference type="Proteomes" id="UP000269539">
    <property type="component" value="Unassembled WGS sequence"/>
</dbReference>
<reference evidence="2 3" key="1">
    <citation type="journal article" date="2018" name="BMC Genomics">
        <title>Genomic evidence for intraspecific hybridization in a clonal and extremely halotolerant yeast.</title>
        <authorList>
            <person name="Gostincar C."/>
            <person name="Stajich J.E."/>
            <person name="Zupancic J."/>
            <person name="Zalar P."/>
            <person name="Gunde-Cimerman N."/>
        </authorList>
    </citation>
    <scope>NUCLEOTIDE SEQUENCE [LARGE SCALE GENOMIC DNA]</scope>
    <source>
        <strain evidence="2 3">EXF-10513</strain>
    </source>
</reference>
<accession>A0A3M7H1V0</accession>
<proteinExistence type="predicted"/>
<dbReference type="GO" id="GO:0004806">
    <property type="term" value="F:triacylglycerol lipase activity"/>
    <property type="evidence" value="ECO:0007669"/>
    <property type="project" value="TreeGrafter"/>
</dbReference>
<dbReference type="EMBL" id="QWIO01000143">
    <property type="protein sequence ID" value="RMZ06967.1"/>
    <property type="molecule type" value="Genomic_DNA"/>
</dbReference>
<dbReference type="PANTHER" id="PTHR23025:SF4">
    <property type="entry name" value="ALPHA_BETA HYDROLASE FOLD-3 DOMAIN-CONTAINING PROTEIN"/>
    <property type="match status" value="1"/>
</dbReference>
<dbReference type="InterPro" id="IPR013094">
    <property type="entry name" value="AB_hydrolase_3"/>
</dbReference>
<evidence type="ECO:0000259" key="1">
    <source>
        <dbReference type="Pfam" id="PF07859"/>
    </source>
</evidence>
<dbReference type="Pfam" id="PF07859">
    <property type="entry name" value="Abhydrolase_3"/>
    <property type="match status" value="2"/>
</dbReference>
<dbReference type="AlphaFoldDB" id="A0A3M7H1V0"/>
<dbReference type="GO" id="GO:0004771">
    <property type="term" value="F:sterol ester esterase activity"/>
    <property type="evidence" value="ECO:0007669"/>
    <property type="project" value="TreeGrafter"/>
</dbReference>
<dbReference type="GO" id="GO:0005829">
    <property type="term" value="C:cytosol"/>
    <property type="evidence" value="ECO:0007669"/>
    <property type="project" value="TreeGrafter"/>
</dbReference>
<comment type="caution">
    <text evidence="2">The sequence shown here is derived from an EMBL/GenBank/DDBJ whole genome shotgun (WGS) entry which is preliminary data.</text>
</comment>
<evidence type="ECO:0000313" key="3">
    <source>
        <dbReference type="Proteomes" id="UP000269539"/>
    </source>
</evidence>
<feature type="domain" description="Alpha/beta hydrolase fold-3" evidence="1">
    <location>
        <begin position="259"/>
        <end position="376"/>
    </location>
</feature>
<gene>
    <name evidence="2" type="ORF">D0864_02110</name>
</gene>
<dbReference type="Gene3D" id="3.40.50.1820">
    <property type="entry name" value="alpha/beta hydrolase"/>
    <property type="match status" value="1"/>
</dbReference>
<feature type="domain" description="Alpha/beta hydrolase fold-3" evidence="1">
    <location>
        <begin position="95"/>
        <end position="188"/>
    </location>
</feature>
<evidence type="ECO:0000313" key="2">
    <source>
        <dbReference type="EMBL" id="RMZ06967.1"/>
    </source>
</evidence>
<dbReference type="InterPro" id="IPR029058">
    <property type="entry name" value="AB_hydrolase_fold"/>
</dbReference>
<dbReference type="PANTHER" id="PTHR23025">
    <property type="entry name" value="TRIACYLGLYCEROL LIPASE"/>
    <property type="match status" value="1"/>
</dbReference>
<protein>
    <recommendedName>
        <fullName evidence="1">Alpha/beta hydrolase fold-3 domain-containing protein</fullName>
    </recommendedName>
</protein>
<dbReference type="SUPFAM" id="SSF53474">
    <property type="entry name" value="alpha/beta-Hydrolases"/>
    <property type="match status" value="1"/>
</dbReference>
<organism evidence="2 3">
    <name type="scientific">Hortaea werneckii</name>
    <name type="common">Black yeast</name>
    <name type="synonym">Cladosporium werneckii</name>
    <dbReference type="NCBI Taxonomy" id="91943"/>
    <lineage>
        <taxon>Eukaryota</taxon>
        <taxon>Fungi</taxon>
        <taxon>Dikarya</taxon>
        <taxon>Ascomycota</taxon>
        <taxon>Pezizomycotina</taxon>
        <taxon>Dothideomycetes</taxon>
        <taxon>Dothideomycetidae</taxon>
        <taxon>Mycosphaerellales</taxon>
        <taxon>Teratosphaeriaceae</taxon>
        <taxon>Hortaea</taxon>
    </lineage>
</organism>
<dbReference type="GO" id="GO:0019433">
    <property type="term" value="P:triglyceride catabolic process"/>
    <property type="evidence" value="ECO:0007669"/>
    <property type="project" value="TreeGrafter"/>
</dbReference>